<dbReference type="PANTHER" id="PTHR47506:SF6">
    <property type="entry name" value="HTH-TYPE TRANSCRIPTIONAL REPRESSOR NEMR"/>
    <property type="match status" value="1"/>
</dbReference>
<dbReference type="InterPro" id="IPR011075">
    <property type="entry name" value="TetR_C"/>
</dbReference>
<dbReference type="GO" id="GO:0003677">
    <property type="term" value="F:DNA binding"/>
    <property type="evidence" value="ECO:0007669"/>
    <property type="project" value="UniProtKB-UniRule"/>
</dbReference>
<dbReference type="PANTHER" id="PTHR47506">
    <property type="entry name" value="TRANSCRIPTIONAL REGULATORY PROTEIN"/>
    <property type="match status" value="1"/>
</dbReference>
<evidence type="ECO:0000313" key="7">
    <source>
        <dbReference type="Proteomes" id="UP000000813"/>
    </source>
</evidence>
<evidence type="ECO:0000259" key="5">
    <source>
        <dbReference type="PROSITE" id="PS50977"/>
    </source>
</evidence>
<evidence type="ECO:0000256" key="4">
    <source>
        <dbReference type="PROSITE-ProRule" id="PRU00335"/>
    </source>
</evidence>
<dbReference type="Gene3D" id="1.10.357.10">
    <property type="entry name" value="Tetracycline Repressor, domain 2"/>
    <property type="match status" value="1"/>
</dbReference>
<evidence type="ECO:0000256" key="2">
    <source>
        <dbReference type="ARBA" id="ARBA00023125"/>
    </source>
</evidence>
<feature type="DNA-binding region" description="H-T-H motif" evidence="4">
    <location>
        <begin position="27"/>
        <end position="46"/>
    </location>
</feature>
<dbReference type="KEGG" id="atu:Atu5291"/>
<proteinExistence type="predicted"/>
<dbReference type="OrthoDB" id="9811084at2"/>
<evidence type="ECO:0000313" key="6">
    <source>
        <dbReference type="EMBL" id="AAK90667.2"/>
    </source>
</evidence>
<dbReference type="AlphaFoldDB" id="A9CLE7"/>
<dbReference type="SUPFAM" id="SSF48498">
    <property type="entry name" value="Tetracyclin repressor-like, C-terminal domain"/>
    <property type="match status" value="1"/>
</dbReference>
<geneLocation type="plasmid" evidence="6 7">
    <name>At</name>
</geneLocation>
<dbReference type="eggNOG" id="COG1309">
    <property type="taxonomic scope" value="Bacteria"/>
</dbReference>
<feature type="domain" description="HTH tetR-type" evidence="5">
    <location>
        <begin position="4"/>
        <end position="64"/>
    </location>
</feature>
<reference evidence="6 7" key="2">
    <citation type="journal article" date="2001" name="Science">
        <title>Genome sequence of the plant pathogen and biotechnology agent Agrobacterium tumefaciens C58.</title>
        <authorList>
            <person name="Goodner B."/>
            <person name="Hinkle G."/>
            <person name="Gattung S."/>
            <person name="Miller N."/>
            <person name="Blanchard M."/>
            <person name="Qurollo B."/>
            <person name="Goldman B.S."/>
            <person name="Cao Y."/>
            <person name="Askenazi M."/>
            <person name="Halling C."/>
            <person name="Mullin L."/>
            <person name="Houmiel K."/>
            <person name="Gordon J."/>
            <person name="Vaudin M."/>
            <person name="Iartchouk O."/>
            <person name="Epp A."/>
            <person name="Liu F."/>
            <person name="Wollam C."/>
            <person name="Allinger M."/>
            <person name="Doughty D."/>
            <person name="Scott C."/>
            <person name="Lappas C."/>
            <person name="Markelz B."/>
            <person name="Flanagan C."/>
            <person name="Crowell C."/>
            <person name="Gurson J."/>
            <person name="Lomo C."/>
            <person name="Sear C."/>
            <person name="Strub G."/>
            <person name="Cielo C."/>
            <person name="Slater S."/>
        </authorList>
    </citation>
    <scope>NUCLEOTIDE SEQUENCE [LARGE SCALE GENOMIC DNA]</scope>
    <source>
        <strain evidence="7">C58 / ATCC 33970</strain>
    </source>
</reference>
<keyword evidence="1" id="KW-0805">Transcription regulation</keyword>
<dbReference type="EnsemblBacteria" id="AAK90667">
    <property type="protein sequence ID" value="AAK90667"/>
    <property type="gene ID" value="Atu5291"/>
</dbReference>
<dbReference type="InterPro" id="IPR009057">
    <property type="entry name" value="Homeodomain-like_sf"/>
</dbReference>
<dbReference type="Gene3D" id="1.10.10.60">
    <property type="entry name" value="Homeodomain-like"/>
    <property type="match status" value="1"/>
</dbReference>
<name>A9CLE7_AGRFC</name>
<keyword evidence="2 4" id="KW-0238">DNA-binding</keyword>
<dbReference type="InterPro" id="IPR036271">
    <property type="entry name" value="Tet_transcr_reg_TetR-rel_C_sf"/>
</dbReference>
<dbReference type="InterPro" id="IPR001647">
    <property type="entry name" value="HTH_TetR"/>
</dbReference>
<reference evidence="6 7" key="1">
    <citation type="journal article" date="2001" name="Science">
        <title>The genome of the natural genetic engineer Agrobacterium tumefaciens C58.</title>
        <authorList>
            <person name="Wood D.W."/>
            <person name="Setubal J.C."/>
            <person name="Kaul R."/>
            <person name="Monks D.E."/>
            <person name="Kitajima J.P."/>
            <person name="Okura V.K."/>
            <person name="Zhou Y."/>
            <person name="Chen L."/>
            <person name="Wood G.E."/>
            <person name="Almeida N.F.Jr."/>
            <person name="Woo L."/>
            <person name="Chen Y."/>
            <person name="Paulsen I.T."/>
            <person name="Eisen J.A."/>
            <person name="Karp P.D."/>
            <person name="Bovee D.Sr."/>
            <person name="Chapman P."/>
            <person name="Clendenning J."/>
            <person name="Deatherage G."/>
            <person name="Gillet W."/>
            <person name="Grant C."/>
            <person name="Kutyavin T."/>
            <person name="Levy R."/>
            <person name="Li M.J."/>
            <person name="McClelland E."/>
            <person name="Palmieri A."/>
            <person name="Raymond C."/>
            <person name="Rouse G."/>
            <person name="Saenphimmachak C."/>
            <person name="Wu Z."/>
            <person name="Romero P."/>
            <person name="Gordon D."/>
            <person name="Zhang S."/>
            <person name="Yoo H."/>
            <person name="Tao Y."/>
            <person name="Biddle P."/>
            <person name="Jung M."/>
            <person name="Krespan W."/>
            <person name="Perry M."/>
            <person name="Gordon-Kamm B."/>
            <person name="Liao L."/>
            <person name="Kim S."/>
            <person name="Hendrick C."/>
            <person name="Zhao Z.Y."/>
            <person name="Dolan M."/>
            <person name="Chumley F."/>
            <person name="Tingey S.V."/>
            <person name="Tomb J.F."/>
            <person name="Gordon M.P."/>
            <person name="Olson M.V."/>
            <person name="Nester E.W."/>
        </authorList>
    </citation>
    <scope>NUCLEOTIDE SEQUENCE [LARGE SCALE GENOMIC DNA]</scope>
    <source>
        <strain evidence="7">C58 / ATCC 33970</strain>
    </source>
</reference>
<protein>
    <submittedName>
        <fullName evidence="6">Transcriptional regulator, TetR family</fullName>
    </submittedName>
</protein>
<gene>
    <name evidence="6" type="ordered locus">Atu5291</name>
</gene>
<sequence length="210" mass="22812">MSSINTKAKILHIGIDQLSVSGLAGVTVGQLANASALSKSGLFAHFKSKEQLQIELLSEAARIAKLTIVEPAMKADQGLSRLRAVVELWFGWSRRAGLQGGCPLAAALFELDDDVGDVRDHAAQLTVRWRNLLTMLVGESVTAGHLSAATDVAQFIWELNGIYLNHHVSTRFFREKEADARATYAFEALIARHRPESGSAVTAWKECTDG</sequence>
<keyword evidence="6" id="KW-0614">Plasmid</keyword>
<dbReference type="EMBL" id="AE007872">
    <property type="protein sequence ID" value="AAK90667.2"/>
    <property type="molecule type" value="Genomic_DNA"/>
</dbReference>
<evidence type="ECO:0000256" key="1">
    <source>
        <dbReference type="ARBA" id="ARBA00023015"/>
    </source>
</evidence>
<organism evidence="6 7">
    <name type="scientific">Agrobacterium fabrum (strain C58 / ATCC 33970)</name>
    <name type="common">Agrobacterium tumefaciens (strain C58)</name>
    <dbReference type="NCBI Taxonomy" id="176299"/>
    <lineage>
        <taxon>Bacteria</taxon>
        <taxon>Pseudomonadati</taxon>
        <taxon>Pseudomonadota</taxon>
        <taxon>Alphaproteobacteria</taxon>
        <taxon>Hyphomicrobiales</taxon>
        <taxon>Rhizobiaceae</taxon>
        <taxon>Rhizobium/Agrobacterium group</taxon>
        <taxon>Agrobacterium</taxon>
        <taxon>Agrobacterium tumefaciens complex</taxon>
    </lineage>
</organism>
<dbReference type="PATRIC" id="fig|176299.10.peg.4966"/>
<accession>A9CLE7</accession>
<evidence type="ECO:0000256" key="3">
    <source>
        <dbReference type="ARBA" id="ARBA00023163"/>
    </source>
</evidence>
<dbReference type="PhylomeDB" id="A9CLE7"/>
<dbReference type="Pfam" id="PF00440">
    <property type="entry name" value="TetR_N"/>
    <property type="match status" value="1"/>
</dbReference>
<dbReference type="Pfam" id="PF16925">
    <property type="entry name" value="TetR_C_13"/>
    <property type="match status" value="1"/>
</dbReference>
<dbReference type="Proteomes" id="UP000000813">
    <property type="component" value="Plasmid At"/>
</dbReference>
<dbReference type="HOGENOM" id="CLU_069356_4_1_5"/>
<keyword evidence="3" id="KW-0804">Transcription</keyword>
<dbReference type="PROSITE" id="PS50977">
    <property type="entry name" value="HTH_TETR_2"/>
    <property type="match status" value="1"/>
</dbReference>
<keyword evidence="7" id="KW-1185">Reference proteome</keyword>
<dbReference type="SUPFAM" id="SSF46689">
    <property type="entry name" value="Homeodomain-like"/>
    <property type="match status" value="1"/>
</dbReference>